<dbReference type="Pfam" id="PF18117">
    <property type="entry name" value="EDS1_EP"/>
    <property type="match status" value="1"/>
</dbReference>
<dbReference type="OrthoDB" id="438440at2759"/>
<organism evidence="2 3">
    <name type="scientific">Corymbia citriodora subsp. variegata</name>
    <dbReference type="NCBI Taxonomy" id="360336"/>
    <lineage>
        <taxon>Eukaryota</taxon>
        <taxon>Viridiplantae</taxon>
        <taxon>Streptophyta</taxon>
        <taxon>Embryophyta</taxon>
        <taxon>Tracheophyta</taxon>
        <taxon>Spermatophyta</taxon>
        <taxon>Magnoliopsida</taxon>
        <taxon>eudicotyledons</taxon>
        <taxon>Gunneridae</taxon>
        <taxon>Pentapetalae</taxon>
        <taxon>rosids</taxon>
        <taxon>malvids</taxon>
        <taxon>Myrtales</taxon>
        <taxon>Myrtaceae</taxon>
        <taxon>Myrtoideae</taxon>
        <taxon>Eucalypteae</taxon>
        <taxon>Corymbia</taxon>
    </lineage>
</organism>
<comment type="caution">
    <text evidence="2">The sequence shown here is derived from an EMBL/GenBank/DDBJ whole genome shotgun (WGS) entry which is preliminary data.</text>
</comment>
<evidence type="ECO:0000313" key="2">
    <source>
        <dbReference type="EMBL" id="KAF7847199.1"/>
    </source>
</evidence>
<reference evidence="2" key="1">
    <citation type="submission" date="2020-05" db="EMBL/GenBank/DDBJ databases">
        <title>WGS assembly of Corymbia citriodora subspecies variegata.</title>
        <authorList>
            <person name="Barry K."/>
            <person name="Hundley H."/>
            <person name="Shu S."/>
            <person name="Jenkins J."/>
            <person name="Grimwood J."/>
            <person name="Baten A."/>
        </authorList>
    </citation>
    <scope>NUCLEOTIDE SEQUENCE</scope>
    <source>
        <strain evidence="2">CV2-018</strain>
    </source>
</reference>
<proteinExistence type="predicted"/>
<evidence type="ECO:0000313" key="3">
    <source>
        <dbReference type="Proteomes" id="UP000806378"/>
    </source>
</evidence>
<feature type="domain" description="EDS1 EP" evidence="1">
    <location>
        <begin position="6"/>
        <end position="215"/>
    </location>
</feature>
<dbReference type="AlphaFoldDB" id="A0A8T0CMD8"/>
<dbReference type="PANTHER" id="PTHR46898">
    <property type="entry name" value="SENESCENCE-ASSOCIATED CARBOXYLESTERASE 101"/>
    <property type="match status" value="1"/>
</dbReference>
<protein>
    <recommendedName>
        <fullName evidence="1">EDS1 EP domain-containing protein</fullName>
    </recommendedName>
</protein>
<dbReference type="Proteomes" id="UP000806378">
    <property type="component" value="Unassembled WGS sequence"/>
</dbReference>
<dbReference type="InterPro" id="IPR044603">
    <property type="entry name" value="SAG101-like"/>
</dbReference>
<gene>
    <name evidence="2" type="ORF">BT93_L3235</name>
</gene>
<keyword evidence="3" id="KW-1185">Reference proteome</keyword>
<dbReference type="GO" id="GO:0006952">
    <property type="term" value="P:defense response"/>
    <property type="evidence" value="ECO:0007669"/>
    <property type="project" value="InterPro"/>
</dbReference>
<dbReference type="InterPro" id="IPR041266">
    <property type="entry name" value="EDS1_EP"/>
</dbReference>
<dbReference type="Gramene" id="rna-gnl|WGS:JABURB|Cocit.L3235.1">
    <property type="protein sequence ID" value="cds-KAF7847199.1"/>
    <property type="gene ID" value="gene-BT93_L3235"/>
</dbReference>
<sequence>MKVCLANLEWYKKICENGGRGSGYYDSFKHKMARRDYEAVKFMRKLTDYWEKVVEDAEERPQWEGEPLRIRWLFGGTNYRRMVEPLHIAEYYKWGKRGYISQGRSKHFRLLEEWLDKHQKQPARRVPNDSKMKKIVPSVTEDSCFWAQVEEARISGRLLGSGGSNSSEIEKLARFDENVMSLVKNYAVSPDIFLESSSFMQWWREYEEILAKQMMGASYNSPLAPFMTHGDYYQYKLGAPGSS</sequence>
<dbReference type="GO" id="GO:0052689">
    <property type="term" value="F:carboxylic ester hydrolase activity"/>
    <property type="evidence" value="ECO:0007669"/>
    <property type="project" value="InterPro"/>
</dbReference>
<dbReference type="PANTHER" id="PTHR46898:SF3">
    <property type="entry name" value="FUNGAL LIPASE-LIKE DOMAIN-CONTAINING PROTEIN"/>
    <property type="match status" value="1"/>
</dbReference>
<dbReference type="EMBL" id="MU091124">
    <property type="protein sequence ID" value="KAF7847199.1"/>
    <property type="molecule type" value="Genomic_DNA"/>
</dbReference>
<name>A0A8T0CMD8_CORYI</name>
<accession>A0A8T0CMD8</accession>
<evidence type="ECO:0000259" key="1">
    <source>
        <dbReference type="Pfam" id="PF18117"/>
    </source>
</evidence>